<sequence length="109" mass="11947">MDVPFRVTDATLDVIEVLLTGQPDLYGLKIAKEIGRPSGSVVPILMRLEDCGWVTSKWEDSGSESRGPRRRFYELDPNCDAGARRLVASRNRPKTHGIGIARPGLAGGR</sequence>
<gene>
    <name evidence="2" type="ORF">GCM10010347_29710</name>
</gene>
<evidence type="ECO:0000313" key="2">
    <source>
        <dbReference type="EMBL" id="GHB57625.1"/>
    </source>
</evidence>
<dbReference type="Gene3D" id="1.10.10.10">
    <property type="entry name" value="Winged helix-like DNA-binding domain superfamily/Winged helix DNA-binding domain"/>
    <property type="match status" value="1"/>
</dbReference>
<protein>
    <recommendedName>
        <fullName evidence="1">Transcription regulator PadR N-terminal domain-containing protein</fullName>
    </recommendedName>
</protein>
<evidence type="ECO:0000313" key="3">
    <source>
        <dbReference type="Proteomes" id="UP000642673"/>
    </source>
</evidence>
<organism evidence="2 3">
    <name type="scientific">Streptomyces cirratus</name>
    <dbReference type="NCBI Taxonomy" id="68187"/>
    <lineage>
        <taxon>Bacteria</taxon>
        <taxon>Bacillati</taxon>
        <taxon>Actinomycetota</taxon>
        <taxon>Actinomycetes</taxon>
        <taxon>Kitasatosporales</taxon>
        <taxon>Streptomycetaceae</taxon>
        <taxon>Streptomyces</taxon>
    </lineage>
</organism>
<reference evidence="3" key="1">
    <citation type="journal article" date="2019" name="Int. J. Syst. Evol. Microbiol.">
        <title>The Global Catalogue of Microorganisms (GCM) 10K type strain sequencing project: providing services to taxonomists for standard genome sequencing and annotation.</title>
        <authorList>
            <consortium name="The Broad Institute Genomics Platform"/>
            <consortium name="The Broad Institute Genome Sequencing Center for Infectious Disease"/>
            <person name="Wu L."/>
            <person name="Ma J."/>
        </authorList>
    </citation>
    <scope>NUCLEOTIDE SEQUENCE [LARGE SCALE GENOMIC DNA]</scope>
    <source>
        <strain evidence="3">JCM 4738</strain>
    </source>
</reference>
<comment type="caution">
    <text evidence="2">The sequence shown here is derived from an EMBL/GenBank/DDBJ whole genome shotgun (WGS) entry which is preliminary data.</text>
</comment>
<dbReference type="Pfam" id="PF03551">
    <property type="entry name" value="PadR"/>
    <property type="match status" value="1"/>
</dbReference>
<dbReference type="Proteomes" id="UP000642673">
    <property type="component" value="Unassembled WGS sequence"/>
</dbReference>
<dbReference type="InterPro" id="IPR005149">
    <property type="entry name" value="Tscrpt_reg_PadR_N"/>
</dbReference>
<proteinExistence type="predicted"/>
<dbReference type="InterPro" id="IPR036390">
    <property type="entry name" value="WH_DNA-bd_sf"/>
</dbReference>
<dbReference type="SUPFAM" id="SSF46785">
    <property type="entry name" value="Winged helix' DNA-binding domain"/>
    <property type="match status" value="1"/>
</dbReference>
<accession>A0ABQ3ESG6</accession>
<keyword evidence="3" id="KW-1185">Reference proteome</keyword>
<feature type="domain" description="Transcription regulator PadR N-terminal" evidence="1">
    <location>
        <begin position="21"/>
        <end position="77"/>
    </location>
</feature>
<dbReference type="EMBL" id="BMVP01000004">
    <property type="protein sequence ID" value="GHB57625.1"/>
    <property type="molecule type" value="Genomic_DNA"/>
</dbReference>
<evidence type="ECO:0000259" key="1">
    <source>
        <dbReference type="Pfam" id="PF03551"/>
    </source>
</evidence>
<name>A0ABQ3ESG6_9ACTN</name>
<dbReference type="InterPro" id="IPR036388">
    <property type="entry name" value="WH-like_DNA-bd_sf"/>
</dbReference>
<dbReference type="RefSeq" id="WP_190184576.1">
    <property type="nucleotide sequence ID" value="NZ_BMVP01000004.1"/>
</dbReference>